<name>A0A429Z5D7_9ENTE</name>
<dbReference type="SUPFAM" id="SSF54675">
    <property type="entry name" value="Nicotinate/Quinolinate PRTase N-terminal domain-like"/>
    <property type="match status" value="1"/>
</dbReference>
<evidence type="ECO:0000256" key="5">
    <source>
        <dbReference type="ARBA" id="ARBA00011944"/>
    </source>
</evidence>
<dbReference type="Pfam" id="PF02749">
    <property type="entry name" value="QRPTase_N"/>
    <property type="match status" value="1"/>
</dbReference>
<evidence type="ECO:0000313" key="16">
    <source>
        <dbReference type="EMBL" id="RST88884.1"/>
    </source>
</evidence>
<feature type="binding site" evidence="13">
    <location>
        <begin position="238"/>
        <end position="240"/>
    </location>
    <ligand>
        <name>substrate</name>
    </ligand>
</feature>
<comment type="similarity">
    <text evidence="3 12">Belongs to the NadC/ModD family.</text>
</comment>
<dbReference type="InterPro" id="IPR002638">
    <property type="entry name" value="Quinolinate_PRibosylTrfase_C"/>
</dbReference>
<dbReference type="InterPro" id="IPR036068">
    <property type="entry name" value="Nicotinate_pribotase-like_C"/>
</dbReference>
<dbReference type="Gene3D" id="3.20.20.70">
    <property type="entry name" value="Aldolase class I"/>
    <property type="match status" value="1"/>
</dbReference>
<comment type="subunit">
    <text evidence="4">Hexamer formed by 3 homodimers.</text>
</comment>
<dbReference type="PANTHER" id="PTHR32179:SF3">
    <property type="entry name" value="NICOTINATE-NUCLEOTIDE PYROPHOSPHORYLASE [CARBOXYLATING]"/>
    <property type="match status" value="1"/>
</dbReference>
<feature type="binding site" evidence="13">
    <location>
        <position position="97"/>
    </location>
    <ligand>
        <name>substrate</name>
    </ligand>
</feature>
<feature type="domain" description="Quinolinate phosphoribosyl transferase C-terminal" evidence="14">
    <location>
        <begin position="109"/>
        <end position="273"/>
    </location>
</feature>
<evidence type="ECO:0000256" key="10">
    <source>
        <dbReference type="ARBA" id="ARBA00047445"/>
    </source>
</evidence>
<sequence>MNTLQVKKALESFLLEDIGQGDLSTDLVFSQNTRGTGQFLVKETGILSGMDIPNLVYELLGEEVSYTALKQDGDYVEKGTVIATVSGSVRGMLTGERVILNLMQRMSGIATLTNQAVRQLNDSSIRICDTRKTAPGLRLFDKYAVTCGGGYNHRIGLYDGVMLKDNHIAYAGGILPAVKRVRSQLGHMVKIEVEIETKEELLEAIQAECDVIMFDNRSPREVKEFQKLVPSSILTEISGGITLETISTYQGTGANYLSLGFLTHSVKALDISFNSNDIKESNHE</sequence>
<dbReference type="RefSeq" id="WP_125943763.1">
    <property type="nucleotide sequence ID" value="NZ_PXZH01000005.1"/>
</dbReference>
<protein>
    <recommendedName>
        <fullName evidence="11">Probable nicotinate-nucleotide pyrophosphorylase [carboxylating]</fullName>
        <ecNumber evidence="5">2.4.2.19</ecNumber>
    </recommendedName>
    <alternativeName>
        <fullName evidence="9">Quinolinate phosphoribosyltransferase [decarboxylating]</fullName>
    </alternativeName>
</protein>
<evidence type="ECO:0000256" key="7">
    <source>
        <dbReference type="ARBA" id="ARBA00022676"/>
    </source>
</evidence>
<dbReference type="CDD" id="cd01572">
    <property type="entry name" value="QPRTase"/>
    <property type="match status" value="1"/>
</dbReference>
<dbReference type="GO" id="GO:0034213">
    <property type="term" value="P:quinolinate catabolic process"/>
    <property type="evidence" value="ECO:0007669"/>
    <property type="project" value="TreeGrafter"/>
</dbReference>
<organism evidence="16 17">
    <name type="scientific">Vagococcus humatus</name>
    <dbReference type="NCBI Taxonomy" id="1889241"/>
    <lineage>
        <taxon>Bacteria</taxon>
        <taxon>Bacillati</taxon>
        <taxon>Bacillota</taxon>
        <taxon>Bacilli</taxon>
        <taxon>Lactobacillales</taxon>
        <taxon>Enterococcaceae</taxon>
        <taxon>Vagococcus</taxon>
    </lineage>
</organism>
<comment type="catalytic activity">
    <reaction evidence="10">
        <text>nicotinate beta-D-ribonucleotide + CO2 + diphosphate = quinolinate + 5-phospho-alpha-D-ribose 1-diphosphate + 2 H(+)</text>
        <dbReference type="Rhea" id="RHEA:12733"/>
        <dbReference type="ChEBI" id="CHEBI:15378"/>
        <dbReference type="ChEBI" id="CHEBI:16526"/>
        <dbReference type="ChEBI" id="CHEBI:29959"/>
        <dbReference type="ChEBI" id="CHEBI:33019"/>
        <dbReference type="ChEBI" id="CHEBI:57502"/>
        <dbReference type="ChEBI" id="CHEBI:58017"/>
        <dbReference type="EC" id="2.4.2.19"/>
    </reaction>
</comment>
<reference evidence="16 17" key="1">
    <citation type="submission" date="2018-03" db="EMBL/GenBank/DDBJ databases">
        <authorList>
            <person name="Gulvik C.A."/>
        </authorList>
    </citation>
    <scope>NUCLEOTIDE SEQUENCE [LARGE SCALE GENOMIC DNA]</scope>
    <source>
        <strain evidence="16 17">JCM 31581</strain>
    </source>
</reference>
<evidence type="ECO:0000256" key="12">
    <source>
        <dbReference type="PIRNR" id="PIRNR006250"/>
    </source>
</evidence>
<feature type="binding site" evidence="13">
    <location>
        <begin position="130"/>
        <end position="132"/>
    </location>
    <ligand>
        <name>substrate</name>
    </ligand>
</feature>
<dbReference type="AlphaFoldDB" id="A0A429Z5D7"/>
<dbReference type="FunFam" id="3.20.20.70:FF:000030">
    <property type="entry name" value="Nicotinate-nucleotide pyrophosphorylase, carboxylating"/>
    <property type="match status" value="1"/>
</dbReference>
<dbReference type="FunFam" id="3.90.1170.20:FF:000001">
    <property type="entry name" value="Nicotinate-nucleotide diphosphorylase (Carboxylating)"/>
    <property type="match status" value="1"/>
</dbReference>
<dbReference type="Proteomes" id="UP000277864">
    <property type="component" value="Unassembled WGS sequence"/>
</dbReference>
<evidence type="ECO:0000256" key="9">
    <source>
        <dbReference type="ARBA" id="ARBA00033102"/>
    </source>
</evidence>
<feature type="binding site" evidence="13">
    <location>
        <position position="154"/>
    </location>
    <ligand>
        <name>substrate</name>
    </ligand>
</feature>
<keyword evidence="17" id="KW-1185">Reference proteome</keyword>
<proteinExistence type="inferred from homology"/>
<dbReference type="InterPro" id="IPR013785">
    <property type="entry name" value="Aldolase_TIM"/>
</dbReference>
<dbReference type="GO" id="GO:0005737">
    <property type="term" value="C:cytoplasm"/>
    <property type="evidence" value="ECO:0007669"/>
    <property type="project" value="TreeGrafter"/>
</dbReference>
<dbReference type="PANTHER" id="PTHR32179">
    <property type="entry name" value="NICOTINATE-NUCLEOTIDE PYROPHOSPHORYLASE [CARBOXYLATING]"/>
    <property type="match status" value="1"/>
</dbReference>
<dbReference type="Pfam" id="PF01729">
    <property type="entry name" value="QRPTase_C"/>
    <property type="match status" value="1"/>
</dbReference>
<dbReference type="SUPFAM" id="SSF51690">
    <property type="entry name" value="Nicotinate/Quinolinate PRTase C-terminal domain-like"/>
    <property type="match status" value="1"/>
</dbReference>
<evidence type="ECO:0000256" key="3">
    <source>
        <dbReference type="ARBA" id="ARBA00009400"/>
    </source>
</evidence>
<keyword evidence="8 12" id="KW-0808">Transferase</keyword>
<accession>A0A429Z5D7</accession>
<keyword evidence="7 12" id="KW-0328">Glycosyltransferase</keyword>
<dbReference type="OrthoDB" id="9782546at2"/>
<dbReference type="Gene3D" id="3.90.1170.20">
    <property type="entry name" value="Quinolinate phosphoribosyl transferase, N-terminal domain"/>
    <property type="match status" value="1"/>
</dbReference>
<evidence type="ECO:0000259" key="14">
    <source>
        <dbReference type="Pfam" id="PF01729"/>
    </source>
</evidence>
<dbReference type="EMBL" id="PXZH01000005">
    <property type="protein sequence ID" value="RST88884.1"/>
    <property type="molecule type" value="Genomic_DNA"/>
</dbReference>
<comment type="pathway">
    <text evidence="2">Cofactor biosynthesis; NAD(+) biosynthesis; nicotinate D-ribonucleotide from quinolinate: step 1/1.</text>
</comment>
<dbReference type="InterPro" id="IPR027277">
    <property type="entry name" value="NadC/ModD"/>
</dbReference>
<dbReference type="PIRSF" id="PIRSF006250">
    <property type="entry name" value="NadC_ModD"/>
    <property type="match status" value="1"/>
</dbReference>
<dbReference type="InterPro" id="IPR022412">
    <property type="entry name" value="Quinolinate_PRibosylTrfase_N"/>
</dbReference>
<evidence type="ECO:0000256" key="13">
    <source>
        <dbReference type="PIRSR" id="PIRSR006250-1"/>
    </source>
</evidence>
<evidence type="ECO:0000256" key="6">
    <source>
        <dbReference type="ARBA" id="ARBA00022642"/>
    </source>
</evidence>
<keyword evidence="6" id="KW-0662">Pyridine nucleotide biosynthesis</keyword>
<dbReference type="InterPro" id="IPR004393">
    <property type="entry name" value="NadC"/>
</dbReference>
<comment type="caution">
    <text evidence="16">The sequence shown here is derived from an EMBL/GenBank/DDBJ whole genome shotgun (WGS) entry which is preliminary data.</text>
</comment>
<evidence type="ECO:0000256" key="2">
    <source>
        <dbReference type="ARBA" id="ARBA00004893"/>
    </source>
</evidence>
<dbReference type="EC" id="2.4.2.19" evidence="5"/>
<feature type="domain" description="Quinolinate phosphoribosyl transferase N-terminal" evidence="15">
    <location>
        <begin position="22"/>
        <end position="107"/>
    </location>
</feature>
<feature type="binding site" evidence="13">
    <location>
        <position position="215"/>
    </location>
    <ligand>
        <name>substrate</name>
    </ligand>
</feature>
<evidence type="ECO:0000256" key="1">
    <source>
        <dbReference type="ARBA" id="ARBA00003237"/>
    </source>
</evidence>
<dbReference type="InterPro" id="IPR037128">
    <property type="entry name" value="Quinolinate_PRibosylTase_N_sf"/>
</dbReference>
<evidence type="ECO:0000256" key="11">
    <source>
        <dbReference type="ARBA" id="ARBA00069173"/>
    </source>
</evidence>
<comment type="function">
    <text evidence="1">Involved in the catabolism of quinolinic acid (QA).</text>
</comment>
<dbReference type="NCBIfam" id="TIGR00078">
    <property type="entry name" value="nadC"/>
    <property type="match status" value="1"/>
</dbReference>
<dbReference type="GO" id="GO:0004514">
    <property type="term" value="F:nicotinate-nucleotide diphosphorylase (carboxylating) activity"/>
    <property type="evidence" value="ECO:0007669"/>
    <property type="project" value="UniProtKB-EC"/>
</dbReference>
<feature type="binding site" evidence="13">
    <location>
        <position position="194"/>
    </location>
    <ligand>
        <name>substrate</name>
    </ligand>
</feature>
<evidence type="ECO:0000313" key="17">
    <source>
        <dbReference type="Proteomes" id="UP000277864"/>
    </source>
</evidence>
<gene>
    <name evidence="16" type="ORF">C7P63_08670</name>
</gene>
<evidence type="ECO:0000256" key="8">
    <source>
        <dbReference type="ARBA" id="ARBA00022679"/>
    </source>
</evidence>
<feature type="binding site" evidence="13">
    <location>
        <begin position="259"/>
        <end position="261"/>
    </location>
    <ligand>
        <name>substrate</name>
    </ligand>
</feature>
<feature type="binding site" evidence="13">
    <location>
        <position position="164"/>
    </location>
    <ligand>
        <name>substrate</name>
    </ligand>
</feature>
<evidence type="ECO:0000256" key="4">
    <source>
        <dbReference type="ARBA" id="ARBA00011218"/>
    </source>
</evidence>
<dbReference type="UniPathway" id="UPA00253">
    <property type="reaction ID" value="UER00331"/>
</dbReference>
<evidence type="ECO:0000259" key="15">
    <source>
        <dbReference type="Pfam" id="PF02749"/>
    </source>
</evidence>
<dbReference type="GO" id="GO:0009435">
    <property type="term" value="P:NAD+ biosynthetic process"/>
    <property type="evidence" value="ECO:0007669"/>
    <property type="project" value="UniProtKB-UniPathway"/>
</dbReference>